<organism evidence="2">
    <name type="scientific">uncultured Gemmatimonadaceae bacterium</name>
    <dbReference type="NCBI Taxonomy" id="246130"/>
    <lineage>
        <taxon>Bacteria</taxon>
        <taxon>Pseudomonadati</taxon>
        <taxon>Gemmatimonadota</taxon>
        <taxon>Gemmatimonadia</taxon>
        <taxon>Gemmatimonadales</taxon>
        <taxon>Gemmatimonadaceae</taxon>
        <taxon>environmental samples</taxon>
    </lineage>
</organism>
<name>A0A6J4LBJ7_9BACT</name>
<gene>
    <name evidence="2" type="ORF">AVDCRST_MAG40-1828</name>
</gene>
<feature type="region of interest" description="Disordered" evidence="1">
    <location>
        <begin position="84"/>
        <end position="122"/>
    </location>
</feature>
<feature type="compositionally biased region" description="Basic residues" evidence="1">
    <location>
        <begin position="84"/>
        <end position="111"/>
    </location>
</feature>
<protein>
    <submittedName>
        <fullName evidence="2">Uncharacterized protein</fullName>
    </submittedName>
</protein>
<accession>A0A6J4LBJ7</accession>
<evidence type="ECO:0000313" key="2">
    <source>
        <dbReference type="EMBL" id="CAA9329056.1"/>
    </source>
</evidence>
<dbReference type="AlphaFoldDB" id="A0A6J4LBJ7"/>
<evidence type="ECO:0000256" key="1">
    <source>
        <dbReference type="SAM" id="MobiDB-lite"/>
    </source>
</evidence>
<feature type="compositionally biased region" description="Low complexity" evidence="1">
    <location>
        <begin position="113"/>
        <end position="122"/>
    </location>
</feature>
<sequence length="188" mass="20549">VRASAPRHHGRRARDPGADRGIGARAERGLLHRRAGRGGPRARVRRRHAARRRRHVLPDRRARVRHLCGAPGPRGRWRLERAAHAVRRRPGQARRRQPARPRDRRRAHPRLLRPPAVGAPGARAAAVRGMRPRGVGGRLPPLRAHGHAAGRAALRRTGLCGGGAGDGAAAGRYRGTVRADGARDRRAV</sequence>
<feature type="non-terminal residue" evidence="2">
    <location>
        <position position="1"/>
    </location>
</feature>
<feature type="compositionally biased region" description="Basic residues" evidence="1">
    <location>
        <begin position="1"/>
        <end position="12"/>
    </location>
</feature>
<reference evidence="2" key="1">
    <citation type="submission" date="2020-02" db="EMBL/GenBank/DDBJ databases">
        <authorList>
            <person name="Meier V. D."/>
        </authorList>
    </citation>
    <scope>NUCLEOTIDE SEQUENCE</scope>
    <source>
        <strain evidence="2">AVDCRST_MAG40</strain>
    </source>
</reference>
<proteinExistence type="predicted"/>
<feature type="compositionally biased region" description="Basic residues" evidence="1">
    <location>
        <begin position="31"/>
        <end position="53"/>
    </location>
</feature>
<dbReference type="EMBL" id="CADCTX010000570">
    <property type="protein sequence ID" value="CAA9329056.1"/>
    <property type="molecule type" value="Genomic_DNA"/>
</dbReference>
<feature type="region of interest" description="Disordered" evidence="1">
    <location>
        <begin position="1"/>
        <end position="53"/>
    </location>
</feature>
<feature type="non-terminal residue" evidence="2">
    <location>
        <position position="188"/>
    </location>
</feature>